<accession>A0AA38LH69</accession>
<gene>
    <name evidence="1" type="ORF">KI387_015226</name>
</gene>
<organism evidence="1 2">
    <name type="scientific">Taxus chinensis</name>
    <name type="common">Chinese yew</name>
    <name type="synonym">Taxus wallichiana var. chinensis</name>
    <dbReference type="NCBI Taxonomy" id="29808"/>
    <lineage>
        <taxon>Eukaryota</taxon>
        <taxon>Viridiplantae</taxon>
        <taxon>Streptophyta</taxon>
        <taxon>Embryophyta</taxon>
        <taxon>Tracheophyta</taxon>
        <taxon>Spermatophyta</taxon>
        <taxon>Pinopsida</taxon>
        <taxon>Pinidae</taxon>
        <taxon>Conifers II</taxon>
        <taxon>Cupressales</taxon>
        <taxon>Taxaceae</taxon>
        <taxon>Taxus</taxon>
    </lineage>
</organism>
<reference evidence="1 2" key="1">
    <citation type="journal article" date="2021" name="Nat. Plants">
        <title>The Taxus genome provides insights into paclitaxel biosynthesis.</title>
        <authorList>
            <person name="Xiong X."/>
            <person name="Gou J."/>
            <person name="Liao Q."/>
            <person name="Li Y."/>
            <person name="Zhou Q."/>
            <person name="Bi G."/>
            <person name="Li C."/>
            <person name="Du R."/>
            <person name="Wang X."/>
            <person name="Sun T."/>
            <person name="Guo L."/>
            <person name="Liang H."/>
            <person name="Lu P."/>
            <person name="Wu Y."/>
            <person name="Zhang Z."/>
            <person name="Ro D.K."/>
            <person name="Shang Y."/>
            <person name="Huang S."/>
            <person name="Yan J."/>
        </authorList>
    </citation>
    <scope>NUCLEOTIDE SEQUENCE [LARGE SCALE GENOMIC DNA]</scope>
    <source>
        <strain evidence="1">Ta-2019</strain>
    </source>
</reference>
<evidence type="ECO:0000313" key="1">
    <source>
        <dbReference type="EMBL" id="KAH9320587.1"/>
    </source>
</evidence>
<dbReference type="EMBL" id="JAHRHJ020000003">
    <property type="protein sequence ID" value="KAH9320587.1"/>
    <property type="molecule type" value="Genomic_DNA"/>
</dbReference>
<dbReference type="AlphaFoldDB" id="A0AA38LH69"/>
<comment type="caution">
    <text evidence="1">The sequence shown here is derived from an EMBL/GenBank/DDBJ whole genome shotgun (WGS) entry which is preliminary data.</text>
</comment>
<protein>
    <submittedName>
        <fullName evidence="1">Uncharacterized protein</fullName>
    </submittedName>
</protein>
<sequence>RNSGPVKEWKKNAEEIEKIGEEYAAIESPVAASCNLLASSLPFHIPQFVP</sequence>
<evidence type="ECO:0000313" key="2">
    <source>
        <dbReference type="Proteomes" id="UP000824469"/>
    </source>
</evidence>
<dbReference type="Proteomes" id="UP000824469">
    <property type="component" value="Unassembled WGS sequence"/>
</dbReference>
<feature type="non-terminal residue" evidence="1">
    <location>
        <position position="1"/>
    </location>
</feature>
<feature type="non-terminal residue" evidence="1">
    <location>
        <position position="50"/>
    </location>
</feature>
<name>A0AA38LH69_TAXCH</name>
<proteinExistence type="predicted"/>
<keyword evidence="2" id="KW-1185">Reference proteome</keyword>